<dbReference type="AlphaFoldDB" id="A0A9D1W0W2"/>
<evidence type="ECO:0000313" key="2">
    <source>
        <dbReference type="EMBL" id="HIX50190.1"/>
    </source>
</evidence>
<feature type="region of interest" description="Disordered" evidence="1">
    <location>
        <begin position="84"/>
        <end position="136"/>
    </location>
</feature>
<evidence type="ECO:0000313" key="3">
    <source>
        <dbReference type="Proteomes" id="UP000886847"/>
    </source>
</evidence>
<evidence type="ECO:0000256" key="1">
    <source>
        <dbReference type="SAM" id="MobiDB-lite"/>
    </source>
</evidence>
<protein>
    <submittedName>
        <fullName evidence="2">YabP/YqfC family sporulation protein</fullName>
    </submittedName>
</protein>
<sequence length="136" mass="13947">MRLFDEIVTRLGADADVCFGGAKAVLLVGKCAYFENVRGIASLSAEEAVLAFAGVRLRVTGRGMTVARYGGGDLLLAGDVRGVEAEGSPAPSSAPASREEDVRGGERSLPAGDVRGVGDPMPAEGLRDVRGVEAEG</sequence>
<proteinExistence type="predicted"/>
<name>A0A9D1W0W2_9FIRM</name>
<dbReference type="EMBL" id="DXEW01000015">
    <property type="protein sequence ID" value="HIX50190.1"/>
    <property type="molecule type" value="Genomic_DNA"/>
</dbReference>
<accession>A0A9D1W0W2</accession>
<organism evidence="2 3">
    <name type="scientific">Candidatus Borkfalkia faecavium</name>
    <dbReference type="NCBI Taxonomy" id="2838508"/>
    <lineage>
        <taxon>Bacteria</taxon>
        <taxon>Bacillati</taxon>
        <taxon>Bacillota</taxon>
        <taxon>Clostridia</taxon>
        <taxon>Christensenellales</taxon>
        <taxon>Christensenellaceae</taxon>
        <taxon>Candidatus Borkfalkia</taxon>
    </lineage>
</organism>
<dbReference type="Proteomes" id="UP000886847">
    <property type="component" value="Unassembled WGS sequence"/>
</dbReference>
<feature type="compositionally biased region" description="Basic and acidic residues" evidence="1">
    <location>
        <begin position="97"/>
        <end position="106"/>
    </location>
</feature>
<feature type="compositionally biased region" description="Low complexity" evidence="1">
    <location>
        <begin position="85"/>
        <end position="96"/>
    </location>
</feature>
<comment type="caution">
    <text evidence="2">The sequence shown here is derived from an EMBL/GenBank/DDBJ whole genome shotgun (WGS) entry which is preliminary data.</text>
</comment>
<gene>
    <name evidence="2" type="ORF">H9851_02800</name>
</gene>
<feature type="compositionally biased region" description="Basic and acidic residues" evidence="1">
    <location>
        <begin position="125"/>
        <end position="136"/>
    </location>
</feature>
<reference evidence="2" key="2">
    <citation type="submission" date="2021-04" db="EMBL/GenBank/DDBJ databases">
        <authorList>
            <person name="Gilroy R."/>
        </authorList>
    </citation>
    <scope>NUCLEOTIDE SEQUENCE</scope>
    <source>
        <strain evidence="2">2189</strain>
    </source>
</reference>
<reference evidence="2" key="1">
    <citation type="journal article" date="2021" name="PeerJ">
        <title>Extensive microbial diversity within the chicken gut microbiome revealed by metagenomics and culture.</title>
        <authorList>
            <person name="Gilroy R."/>
            <person name="Ravi A."/>
            <person name="Getino M."/>
            <person name="Pursley I."/>
            <person name="Horton D.L."/>
            <person name="Alikhan N.F."/>
            <person name="Baker D."/>
            <person name="Gharbi K."/>
            <person name="Hall N."/>
            <person name="Watson M."/>
            <person name="Adriaenssens E.M."/>
            <person name="Foster-Nyarko E."/>
            <person name="Jarju S."/>
            <person name="Secka A."/>
            <person name="Antonio M."/>
            <person name="Oren A."/>
            <person name="Chaudhuri R.R."/>
            <person name="La Ragione R."/>
            <person name="Hildebrand F."/>
            <person name="Pallen M.J."/>
        </authorList>
    </citation>
    <scope>NUCLEOTIDE SEQUENCE</scope>
    <source>
        <strain evidence="2">2189</strain>
    </source>
</reference>